<dbReference type="PANTHER" id="PTHR42791:SF1">
    <property type="entry name" value="N-ACETYLTRANSFERASE DOMAIN-CONTAINING PROTEIN"/>
    <property type="match status" value="1"/>
</dbReference>
<reference evidence="3 4" key="1">
    <citation type="journal article" date="2016" name="Genome Announc.">
        <title>Draft Whole-Genome Sequence of Trichoderma gamsii T6085, a Promising Biocontrol Agent of Fusarium Head Blight on Wheat.</title>
        <authorList>
            <person name="Baroncelli R."/>
            <person name="Zapparata A."/>
            <person name="Piaggeschi G."/>
            <person name="Sarrocco S."/>
            <person name="Vannacci G."/>
        </authorList>
    </citation>
    <scope>NUCLEOTIDE SEQUENCE [LARGE SCALE GENOMIC DNA]</scope>
    <source>
        <strain evidence="3 4">T6085</strain>
    </source>
</reference>
<dbReference type="OrthoDB" id="544277at2759"/>
<evidence type="ECO:0000259" key="1">
    <source>
        <dbReference type="PROSITE" id="PS51186"/>
    </source>
</evidence>
<dbReference type="InterPro" id="IPR000182">
    <property type="entry name" value="GNAT_dom"/>
</dbReference>
<dbReference type="GeneID" id="29987348"/>
<dbReference type="GO" id="GO:0016747">
    <property type="term" value="F:acyltransferase activity, transferring groups other than amino-acyl groups"/>
    <property type="evidence" value="ECO:0007669"/>
    <property type="project" value="InterPro"/>
</dbReference>
<dbReference type="PANTHER" id="PTHR42791">
    <property type="entry name" value="GNAT FAMILY ACETYLTRANSFERASE"/>
    <property type="match status" value="1"/>
</dbReference>
<name>A0A0W7VK19_9HYPO</name>
<dbReference type="STRING" id="398673.A0A0W7VK19"/>
<evidence type="ECO:0000313" key="3">
    <source>
        <dbReference type="EMBL" id="PON29461.1"/>
    </source>
</evidence>
<dbReference type="SUPFAM" id="SSF55729">
    <property type="entry name" value="Acyl-CoA N-acyltransferases (Nat)"/>
    <property type="match status" value="1"/>
</dbReference>
<dbReference type="Proteomes" id="UP000236546">
    <property type="component" value="Unassembled WGS sequence"/>
</dbReference>
<reference evidence="3" key="3">
    <citation type="submission" date="2017-08" db="EMBL/GenBank/DDBJ databases">
        <title>Trichoderma gamsii strain T6085, whole genome shotgun sequencing project.</title>
        <authorList>
            <person name="Baroncelli R."/>
        </authorList>
    </citation>
    <scope>NUCLEOTIDE SEQUENCE</scope>
    <source>
        <strain evidence="3">T6085</strain>
    </source>
</reference>
<dbReference type="EMBL" id="MTYH01000023">
    <property type="protein sequence ID" value="PNP45831.1"/>
    <property type="molecule type" value="Genomic_DNA"/>
</dbReference>
<protein>
    <submittedName>
        <fullName evidence="3">Acetyltransferase</fullName>
    </submittedName>
</protein>
<dbReference type="Proteomes" id="UP000054821">
    <property type="component" value="Unassembled WGS sequence"/>
</dbReference>
<evidence type="ECO:0000313" key="2">
    <source>
        <dbReference type="EMBL" id="PNP45831.1"/>
    </source>
</evidence>
<dbReference type="EMBL" id="JPDN02000004">
    <property type="protein sequence ID" value="PON29461.1"/>
    <property type="molecule type" value="Genomic_DNA"/>
</dbReference>
<evidence type="ECO:0000313" key="4">
    <source>
        <dbReference type="Proteomes" id="UP000054821"/>
    </source>
</evidence>
<gene>
    <name evidence="3" type="ORF">TGAM01_v201710</name>
    <name evidence="2" type="ORF">TGAMA5MH_02571</name>
</gene>
<organism evidence="2 5">
    <name type="scientific">Trichoderma gamsii</name>
    <dbReference type="NCBI Taxonomy" id="398673"/>
    <lineage>
        <taxon>Eukaryota</taxon>
        <taxon>Fungi</taxon>
        <taxon>Dikarya</taxon>
        <taxon>Ascomycota</taxon>
        <taxon>Pezizomycotina</taxon>
        <taxon>Sordariomycetes</taxon>
        <taxon>Hypocreomycetidae</taxon>
        <taxon>Hypocreales</taxon>
        <taxon>Hypocreaceae</taxon>
        <taxon>Trichoderma</taxon>
    </lineage>
</organism>
<dbReference type="PROSITE" id="PS51186">
    <property type="entry name" value="GNAT"/>
    <property type="match status" value="1"/>
</dbReference>
<keyword evidence="3" id="KW-0808">Transferase</keyword>
<accession>A0A0W7VK19</accession>
<sequence>MAHVISKTAVDTITTTVASTAAATAIVDRRRSLVPQSWEKSVRKIGLTECEQAGVSLAHAFAADALSMYLLDGDETDRYSDETKWKLHVHIMTYLVSAHCYSGLVTTIGPDYDCVALWMPPGMHMDDWWTIFRSGMWRLYYQLGSEGRKRYYEDVLPLLHETMDEVMGDREYYYLAYIGTKPSARGKGYAKKLIMDMAAKADTENRAMYLESSSSENISYYERFGFKYRKEISFKRGPVPVPLYIMVREPVAVAAKVVEEVLPTLDQIETVKV</sequence>
<evidence type="ECO:0000313" key="5">
    <source>
        <dbReference type="Proteomes" id="UP000236546"/>
    </source>
</evidence>
<dbReference type="Pfam" id="PF13508">
    <property type="entry name" value="Acetyltransf_7"/>
    <property type="match status" value="1"/>
</dbReference>
<feature type="domain" description="N-acetyltransferase" evidence="1">
    <location>
        <begin position="115"/>
        <end position="248"/>
    </location>
</feature>
<dbReference type="Gene3D" id="3.40.630.30">
    <property type="match status" value="1"/>
</dbReference>
<comment type="caution">
    <text evidence="2">The sequence shown here is derived from an EMBL/GenBank/DDBJ whole genome shotgun (WGS) entry which is preliminary data.</text>
</comment>
<dbReference type="CDD" id="cd04301">
    <property type="entry name" value="NAT_SF"/>
    <property type="match status" value="1"/>
</dbReference>
<dbReference type="InterPro" id="IPR052523">
    <property type="entry name" value="Trichothecene_AcTrans"/>
</dbReference>
<keyword evidence="4" id="KW-1185">Reference proteome</keyword>
<dbReference type="InterPro" id="IPR016181">
    <property type="entry name" value="Acyl_CoA_acyltransferase"/>
</dbReference>
<dbReference type="AlphaFoldDB" id="A0A0W7VK19"/>
<dbReference type="RefSeq" id="XP_018659599.1">
    <property type="nucleotide sequence ID" value="XM_018807265.1"/>
</dbReference>
<proteinExistence type="predicted"/>
<reference evidence="2 5" key="2">
    <citation type="submission" date="2017-02" db="EMBL/GenBank/DDBJ databases">
        <title>Genomes of Trichoderma spp. with biocontrol activity.</title>
        <authorList>
            <person name="Gardiner D."/>
            <person name="Kazan K."/>
            <person name="Vos C."/>
            <person name="Harvey P."/>
        </authorList>
    </citation>
    <scope>NUCLEOTIDE SEQUENCE [LARGE SCALE GENOMIC DNA]</scope>
    <source>
        <strain evidence="2 5">A5MH</strain>
    </source>
</reference>